<feature type="transmembrane region" description="Helical" evidence="2">
    <location>
        <begin position="258"/>
        <end position="276"/>
    </location>
</feature>
<dbReference type="RefSeq" id="WP_232178936.1">
    <property type="nucleotide sequence ID" value="NZ_JAJPWV010000006.1"/>
</dbReference>
<sequence length="314" mass="35589">MTLCGSAFAQSDSTETEYTPEPDTVYYQAPRQYHMLDSVAYAAKLQEQAVSDSLAMVFIKTPDPDRPNQFVEQMLDKYLYKGYGFYDIKPTSKATAGTGIGRAVRGRWVIGIVVALLLYAGILRLTIGRDVDNILRSAFKMQLFSQTDEGTPITFWTFTGLVVLLGFTFGLFLYQLSVYYQVYYELAGMALYLSISIAVLLLFAFKILLLKFIGWVFVIKEIVERYITILCLTYFTVAILFLPVVVCLTLINPQLTQIVLLIALVMAGIILIWLYLRNSVIIISSFKFPKFYLFIYLCALEICPVLILIKALNI</sequence>
<keyword evidence="2" id="KW-0472">Membrane</keyword>
<keyword evidence="4" id="KW-1185">Reference proteome</keyword>
<name>A0ABS8U8Q2_9SPHI</name>
<protein>
    <submittedName>
        <fullName evidence="3">DUF4271 domain-containing protein</fullName>
    </submittedName>
</protein>
<keyword evidence="2" id="KW-1133">Transmembrane helix</keyword>
<accession>A0ABS8U8Q2</accession>
<feature type="transmembrane region" description="Helical" evidence="2">
    <location>
        <begin position="153"/>
        <end position="174"/>
    </location>
</feature>
<dbReference type="EMBL" id="JAJPWV010000006">
    <property type="protein sequence ID" value="MCD8742379.1"/>
    <property type="molecule type" value="Genomic_DNA"/>
</dbReference>
<gene>
    <name evidence="3" type="ORF">LT679_17345</name>
</gene>
<evidence type="ECO:0000256" key="2">
    <source>
        <dbReference type="SAM" id="Phobius"/>
    </source>
</evidence>
<dbReference type="Proteomes" id="UP001199919">
    <property type="component" value="Unassembled WGS sequence"/>
</dbReference>
<evidence type="ECO:0000313" key="3">
    <source>
        <dbReference type="EMBL" id="MCD8742379.1"/>
    </source>
</evidence>
<evidence type="ECO:0000256" key="1">
    <source>
        <dbReference type="SAM" id="MobiDB-lite"/>
    </source>
</evidence>
<keyword evidence="2" id="KW-0812">Transmembrane</keyword>
<feature type="region of interest" description="Disordered" evidence="1">
    <location>
        <begin position="1"/>
        <end position="21"/>
    </location>
</feature>
<organism evidence="3 4">
    <name type="scientific">Mucilaginibacter roseus</name>
    <dbReference type="NCBI Taxonomy" id="1528868"/>
    <lineage>
        <taxon>Bacteria</taxon>
        <taxon>Pseudomonadati</taxon>
        <taxon>Bacteroidota</taxon>
        <taxon>Sphingobacteriia</taxon>
        <taxon>Sphingobacteriales</taxon>
        <taxon>Sphingobacteriaceae</taxon>
        <taxon>Mucilaginibacter</taxon>
    </lineage>
</organism>
<dbReference type="Pfam" id="PF14093">
    <property type="entry name" value="DUF4271"/>
    <property type="match status" value="1"/>
</dbReference>
<evidence type="ECO:0000313" key="4">
    <source>
        <dbReference type="Proteomes" id="UP001199919"/>
    </source>
</evidence>
<feature type="transmembrane region" description="Helical" evidence="2">
    <location>
        <begin position="226"/>
        <end position="251"/>
    </location>
</feature>
<proteinExistence type="predicted"/>
<comment type="caution">
    <text evidence="3">The sequence shown here is derived from an EMBL/GenBank/DDBJ whole genome shotgun (WGS) entry which is preliminary data.</text>
</comment>
<dbReference type="InterPro" id="IPR025367">
    <property type="entry name" value="DUF4271"/>
</dbReference>
<feature type="transmembrane region" description="Helical" evidence="2">
    <location>
        <begin position="291"/>
        <end position="309"/>
    </location>
</feature>
<feature type="transmembrane region" description="Helical" evidence="2">
    <location>
        <begin position="186"/>
        <end position="214"/>
    </location>
</feature>
<reference evidence="3 4" key="1">
    <citation type="submission" date="2021-12" db="EMBL/GenBank/DDBJ databases">
        <title>Mucilaginibacter roseus genome.</title>
        <authorList>
            <person name="Ferreira J.R."/>
            <person name="Newman J.D."/>
        </authorList>
    </citation>
    <scope>NUCLEOTIDE SEQUENCE [LARGE SCALE GENOMIC DNA]</scope>
    <source>
        <strain evidence="3 4">LMG 28454</strain>
    </source>
</reference>
<feature type="transmembrane region" description="Helical" evidence="2">
    <location>
        <begin position="108"/>
        <end position="127"/>
    </location>
</feature>